<proteinExistence type="predicted"/>
<feature type="non-terminal residue" evidence="2">
    <location>
        <position position="1"/>
    </location>
</feature>
<dbReference type="AlphaFoldDB" id="A0A0B7ADL4"/>
<organism evidence="2">
    <name type="scientific">Arion vulgaris</name>
    <dbReference type="NCBI Taxonomy" id="1028688"/>
    <lineage>
        <taxon>Eukaryota</taxon>
        <taxon>Metazoa</taxon>
        <taxon>Spiralia</taxon>
        <taxon>Lophotrochozoa</taxon>
        <taxon>Mollusca</taxon>
        <taxon>Gastropoda</taxon>
        <taxon>Heterobranchia</taxon>
        <taxon>Euthyneura</taxon>
        <taxon>Panpulmonata</taxon>
        <taxon>Eupulmonata</taxon>
        <taxon>Stylommatophora</taxon>
        <taxon>Helicina</taxon>
        <taxon>Arionoidea</taxon>
        <taxon>Arionidae</taxon>
        <taxon>Arion</taxon>
    </lineage>
</organism>
<gene>
    <name evidence="2" type="primary">ORF113569</name>
</gene>
<reference evidence="2" key="1">
    <citation type="submission" date="2014-12" db="EMBL/GenBank/DDBJ databases">
        <title>Insight into the proteome of Arion vulgaris.</title>
        <authorList>
            <person name="Aradska J."/>
            <person name="Bulat T."/>
            <person name="Smidak R."/>
            <person name="Sarate P."/>
            <person name="Gangsoo J."/>
            <person name="Sialana F."/>
            <person name="Bilban M."/>
            <person name="Lubec G."/>
        </authorList>
    </citation>
    <scope>NUCLEOTIDE SEQUENCE</scope>
    <source>
        <tissue evidence="2">Skin</tissue>
    </source>
</reference>
<evidence type="ECO:0000259" key="1">
    <source>
        <dbReference type="Pfam" id="PF25817"/>
    </source>
</evidence>
<dbReference type="EMBL" id="HACG01032229">
    <property type="protein sequence ID" value="CEK79094.1"/>
    <property type="molecule type" value="Transcribed_RNA"/>
</dbReference>
<dbReference type="Pfam" id="PF25817">
    <property type="entry name" value="ICE1_C"/>
    <property type="match status" value="1"/>
</dbReference>
<evidence type="ECO:0000313" key="2">
    <source>
        <dbReference type="EMBL" id="CEK79094.1"/>
    </source>
</evidence>
<sequence>QNGISDSSIDKSFETMKAVELLLVYQDPTWTEDHFFKRTLVSFAMRWENKGLKKSGPTDQFVTCLIKIFRAVIAVQPLSSSAVLTVLGTVFPRFIKEDAGDTSLELACIDAILELTPLNPEKCLDLLKKWQTNKKGNIPPEIFSKLQQAQSFVSQKCQLGKRQNKKRKFVKSLK</sequence>
<name>A0A0B7ADL4_9EUPU</name>
<dbReference type="InterPro" id="IPR057881">
    <property type="entry name" value="ICE1_C"/>
</dbReference>
<protein>
    <recommendedName>
        <fullName evidence="1">Little elongation complex subunit 1 C-terminal domain-containing protein</fullName>
    </recommendedName>
</protein>
<accession>A0A0B7ADL4</accession>
<feature type="domain" description="Little elongation complex subunit 1 C-terminal" evidence="1">
    <location>
        <begin position="10"/>
        <end position="148"/>
    </location>
</feature>